<organism evidence="1 2">
    <name type="scientific">Marasmiellus scandens</name>
    <dbReference type="NCBI Taxonomy" id="2682957"/>
    <lineage>
        <taxon>Eukaryota</taxon>
        <taxon>Fungi</taxon>
        <taxon>Dikarya</taxon>
        <taxon>Basidiomycota</taxon>
        <taxon>Agaricomycotina</taxon>
        <taxon>Agaricomycetes</taxon>
        <taxon>Agaricomycetidae</taxon>
        <taxon>Agaricales</taxon>
        <taxon>Marasmiineae</taxon>
        <taxon>Omphalotaceae</taxon>
        <taxon>Marasmiellus</taxon>
    </lineage>
</organism>
<reference evidence="1 2" key="1">
    <citation type="submission" date="2024-01" db="EMBL/GenBank/DDBJ databases">
        <title>A draft genome for the cacao thread blight pathogen Marasmiellus scandens.</title>
        <authorList>
            <person name="Baruah I.K."/>
            <person name="Leung J."/>
            <person name="Bukari Y."/>
            <person name="Amoako-Attah I."/>
            <person name="Meinhardt L.W."/>
            <person name="Bailey B.A."/>
            <person name="Cohen S.P."/>
        </authorList>
    </citation>
    <scope>NUCLEOTIDE SEQUENCE [LARGE SCALE GENOMIC DNA]</scope>
    <source>
        <strain evidence="1 2">GH-19</strain>
    </source>
</reference>
<evidence type="ECO:0000313" key="1">
    <source>
        <dbReference type="EMBL" id="KAK7458763.1"/>
    </source>
</evidence>
<name>A0ABR1JFX9_9AGAR</name>
<comment type="caution">
    <text evidence="1">The sequence shown here is derived from an EMBL/GenBank/DDBJ whole genome shotgun (WGS) entry which is preliminary data.</text>
</comment>
<sequence length="232" mass="26282">MSLREAGEPCWLMDLDWAIRNLPNNEKVFLPQNQDLDTEGIEKLLKTVRAVSNNGLRSEIDSFSRLALLRNRVEPTDPEKDLEPSSPTLHFRHYLHRVSNHRHRRSLTRLLCGNLVPTIFRASPGRLPKSGDDFAVLACRACKGSYERPEHVLLQCSKVPGIVLIRNSFLASLNLITTGHRSDHHALELLKSLIFSWDVVIPAAKFISDVLAIWMKVGSMVLEVEESDSEEN</sequence>
<proteinExistence type="predicted"/>
<dbReference type="Proteomes" id="UP001498398">
    <property type="component" value="Unassembled WGS sequence"/>
</dbReference>
<gene>
    <name evidence="1" type="ORF">VKT23_009768</name>
</gene>
<protein>
    <recommendedName>
        <fullName evidence="3">Reverse transcriptase zinc-binding domain-containing protein</fullName>
    </recommendedName>
</protein>
<evidence type="ECO:0000313" key="2">
    <source>
        <dbReference type="Proteomes" id="UP001498398"/>
    </source>
</evidence>
<accession>A0ABR1JFX9</accession>
<evidence type="ECO:0008006" key="3">
    <source>
        <dbReference type="Google" id="ProtNLM"/>
    </source>
</evidence>
<keyword evidence="2" id="KW-1185">Reference proteome</keyword>
<dbReference type="EMBL" id="JBANRG010000017">
    <property type="protein sequence ID" value="KAK7458763.1"/>
    <property type="molecule type" value="Genomic_DNA"/>
</dbReference>